<dbReference type="Gene3D" id="2.40.170.20">
    <property type="entry name" value="TonB-dependent receptor, beta-barrel domain"/>
    <property type="match status" value="1"/>
</dbReference>
<evidence type="ECO:0000256" key="7">
    <source>
        <dbReference type="SAM" id="SignalP"/>
    </source>
</evidence>
<comment type="subcellular location">
    <subcellularLocation>
        <location evidence="1">Cell outer membrane</location>
        <topology evidence="1">Multi-pass membrane protein</topology>
    </subcellularLocation>
</comment>
<feature type="domain" description="TonB-dependent transporter Oar-like beta-barrel" evidence="8">
    <location>
        <begin position="235"/>
        <end position="313"/>
    </location>
</feature>
<dbReference type="Proteomes" id="UP000011135">
    <property type="component" value="Unassembled WGS sequence"/>
</dbReference>
<dbReference type="GO" id="GO:0015344">
    <property type="term" value="F:siderophore uptake transmembrane transporter activity"/>
    <property type="evidence" value="ECO:0007669"/>
    <property type="project" value="TreeGrafter"/>
</dbReference>
<dbReference type="Pfam" id="PF25183">
    <property type="entry name" value="OMP_b-brl_4"/>
    <property type="match status" value="2"/>
</dbReference>
<feature type="chain" id="PRO_5003993389" evidence="7">
    <location>
        <begin position="21"/>
        <end position="1053"/>
    </location>
</feature>
<name>L8JR55_9BACT</name>
<dbReference type="EMBL" id="AMZN01000066">
    <property type="protein sequence ID" value="ELR69817.1"/>
    <property type="molecule type" value="Genomic_DNA"/>
</dbReference>
<evidence type="ECO:0000256" key="4">
    <source>
        <dbReference type="ARBA" id="ARBA00022692"/>
    </source>
</evidence>
<evidence type="ECO:0000313" key="10">
    <source>
        <dbReference type="Proteomes" id="UP000011135"/>
    </source>
</evidence>
<organism evidence="9 10">
    <name type="scientific">Fulvivirga imtechensis AK7</name>
    <dbReference type="NCBI Taxonomy" id="1237149"/>
    <lineage>
        <taxon>Bacteria</taxon>
        <taxon>Pseudomonadati</taxon>
        <taxon>Bacteroidota</taxon>
        <taxon>Cytophagia</taxon>
        <taxon>Cytophagales</taxon>
        <taxon>Fulvivirgaceae</taxon>
        <taxon>Fulvivirga</taxon>
    </lineage>
</organism>
<dbReference type="Pfam" id="PF13620">
    <property type="entry name" value="CarboxypepD_reg"/>
    <property type="match status" value="1"/>
</dbReference>
<keyword evidence="3" id="KW-1134">Transmembrane beta strand</keyword>
<evidence type="ECO:0000259" key="8">
    <source>
        <dbReference type="Pfam" id="PF25183"/>
    </source>
</evidence>
<keyword evidence="2" id="KW-0813">Transport</keyword>
<protein>
    <submittedName>
        <fullName evidence="9">Oar protein</fullName>
    </submittedName>
</protein>
<dbReference type="InterPro" id="IPR039426">
    <property type="entry name" value="TonB-dep_rcpt-like"/>
</dbReference>
<dbReference type="InterPro" id="IPR036942">
    <property type="entry name" value="Beta-barrel_TonB_sf"/>
</dbReference>
<reference evidence="9 10" key="1">
    <citation type="submission" date="2012-12" db="EMBL/GenBank/DDBJ databases">
        <title>Genome assembly of Fulvivirga imtechensis AK7.</title>
        <authorList>
            <person name="Nupur N."/>
            <person name="Khatri I."/>
            <person name="Kumar R."/>
            <person name="Subramanian S."/>
            <person name="Pinnaka A."/>
        </authorList>
    </citation>
    <scope>NUCLEOTIDE SEQUENCE [LARGE SCALE GENOMIC DNA]</scope>
    <source>
        <strain evidence="9 10">AK7</strain>
    </source>
</reference>
<dbReference type="eggNOG" id="COG1629">
    <property type="taxonomic scope" value="Bacteria"/>
</dbReference>
<dbReference type="GO" id="GO:0009279">
    <property type="term" value="C:cell outer membrane"/>
    <property type="evidence" value="ECO:0007669"/>
    <property type="project" value="UniProtKB-SubCell"/>
</dbReference>
<evidence type="ECO:0000256" key="5">
    <source>
        <dbReference type="ARBA" id="ARBA00023136"/>
    </source>
</evidence>
<dbReference type="PANTHER" id="PTHR30069">
    <property type="entry name" value="TONB-DEPENDENT OUTER MEMBRANE RECEPTOR"/>
    <property type="match status" value="1"/>
</dbReference>
<sequence length="1053" mass="116828">MKKVLLCFSFLVVGVSWCFGQGVTTASIRGEVTDNNGQGLPGATVIALHEPTGTQYGTSTRADGKYNLPNLRVGGPYTVKVTYIGYAEQQKEGINLLLGQVFELNFNLDEDVQTLGEVVISGNNETFNSDRTGAAEVFDNSQIRKLPTITRSASDIYRLTPSSDGNSFAGRNDQYNNFSLDGSIFNNPFGLDAATPGGQTDAQPISLDAIDQIQVAVAPYDVTQSGFTGASINAVTKSGTNNFSGTVFGFYRSDALTGEKVKDEEIFVPDLTQLQTGFSIGGPIIKDKLFFFANMEIERREDLGSSFIAKNGPQDQINESRVEESDFVAVRDALRSVGYEPGPYQGYKHDTDNQKGIIKIDWNINNDHTLTATYNFLDATKQKPAHPNAIGRRGPDATTLQFRNSGYAINNKIHSGLLELKSRFSNKTANKLQVGMTKFKDSRDPFSAPFPVLNINKDGIRYIVAGHEPFSIHNRLDQDVFQVNNNFDIYIGVHSITVGGSFEKFKFDNSFNLGVYEPFGYPYPGGTFGPGFNSVQDFVDYVAAGLLGPVIDHAENTFNTNNANDSWALAETNVGQFALYAQDRWDISENFTLTYGLRMDMPLYFNTDKKIQENIERKGGTIDEGGSYAPDVVYYDEDGNPVRFNHTDLPDQTPLISPRVGFNWDIHGNKKLQLRGGSGLFAGRFPFVWVGNQVANPDFFFYTMTEDDFKFPQVWRTSVGVDQRLGDGWIITADLAYTKDINAMMVRNYGLRLPSGELSGVDNRAIYENTDRAQGPFGGATNAYVFTNTDEGRSFNGTLELKRNWTNGLYTSIAYNFLDAKDASSIEAEISGDAYDRNPAIGHVNRARLAPSLYGNKHRVVGNANKTFTYGGNWSTTVSVFFEYAKGGRFSYTYSGDINNDGSGLNDLIYIPTDNEIDNMAFTGSAAEQAAQRSALKAFIKQDDYLNDNRGEYAEKYDALSPWYSRWDFRTLQNYKLNNGHSIEFSIDILNIGNLISSEWGVREFPTNTQPIGVSVVDGNPTYSFDTNLTDSFTSDTSLQSRWQMQFGLRYSF</sequence>
<dbReference type="AlphaFoldDB" id="L8JR55"/>
<evidence type="ECO:0000256" key="6">
    <source>
        <dbReference type="ARBA" id="ARBA00023237"/>
    </source>
</evidence>
<dbReference type="STRING" id="1237149.C900_04520"/>
<dbReference type="RefSeq" id="WP_009581708.1">
    <property type="nucleotide sequence ID" value="NZ_AMZN01000066.1"/>
</dbReference>
<evidence type="ECO:0000256" key="3">
    <source>
        <dbReference type="ARBA" id="ARBA00022452"/>
    </source>
</evidence>
<evidence type="ECO:0000256" key="1">
    <source>
        <dbReference type="ARBA" id="ARBA00004571"/>
    </source>
</evidence>
<evidence type="ECO:0000256" key="2">
    <source>
        <dbReference type="ARBA" id="ARBA00022448"/>
    </source>
</evidence>
<dbReference type="SUPFAM" id="SSF56935">
    <property type="entry name" value="Porins"/>
    <property type="match status" value="1"/>
</dbReference>
<dbReference type="InterPro" id="IPR008969">
    <property type="entry name" value="CarboxyPept-like_regulatory"/>
</dbReference>
<gene>
    <name evidence="9" type="ORF">C900_04520</name>
</gene>
<keyword evidence="6" id="KW-0998">Cell outer membrane</keyword>
<comment type="caution">
    <text evidence="9">The sequence shown here is derived from an EMBL/GenBank/DDBJ whole genome shotgun (WGS) entry which is preliminary data.</text>
</comment>
<keyword evidence="10" id="KW-1185">Reference proteome</keyword>
<dbReference type="SUPFAM" id="SSF49464">
    <property type="entry name" value="Carboxypeptidase regulatory domain-like"/>
    <property type="match status" value="1"/>
</dbReference>
<dbReference type="InterPro" id="IPR057601">
    <property type="entry name" value="Oar-like_b-barrel"/>
</dbReference>
<dbReference type="PANTHER" id="PTHR30069:SF46">
    <property type="entry name" value="OAR PROTEIN"/>
    <property type="match status" value="1"/>
</dbReference>
<evidence type="ECO:0000313" key="9">
    <source>
        <dbReference type="EMBL" id="ELR69817.1"/>
    </source>
</evidence>
<dbReference type="Gene3D" id="2.60.40.1120">
    <property type="entry name" value="Carboxypeptidase-like, regulatory domain"/>
    <property type="match status" value="1"/>
</dbReference>
<keyword evidence="7" id="KW-0732">Signal</keyword>
<keyword evidence="5" id="KW-0472">Membrane</keyword>
<dbReference type="PATRIC" id="fig|1237149.3.peg.4035"/>
<dbReference type="GO" id="GO:0044718">
    <property type="term" value="P:siderophore transmembrane transport"/>
    <property type="evidence" value="ECO:0007669"/>
    <property type="project" value="TreeGrafter"/>
</dbReference>
<dbReference type="OrthoDB" id="9768147at2"/>
<feature type="domain" description="TonB-dependent transporter Oar-like beta-barrel" evidence="8">
    <location>
        <begin position="348"/>
        <end position="699"/>
    </location>
</feature>
<keyword evidence="4" id="KW-0812">Transmembrane</keyword>
<proteinExistence type="predicted"/>
<feature type="signal peptide" evidence="7">
    <location>
        <begin position="1"/>
        <end position="20"/>
    </location>
</feature>
<accession>L8JR55</accession>